<proteinExistence type="predicted"/>
<dbReference type="HOGENOM" id="CLU_3093996_0_0_2"/>
<sequence>MGRSCSVIRNLFLYLWLLLVIRRTSLPTTGSVESIVSVVLVRTDPESALFE</sequence>
<dbReference type="AlphaFoldDB" id="W0JSH0"/>
<geneLocation type="plasmid" evidence="1">
    <name>unnamed</name>
</geneLocation>
<evidence type="ECO:0000313" key="2">
    <source>
        <dbReference type="Proteomes" id="UP000019024"/>
    </source>
</evidence>
<keyword evidence="1" id="KW-0614">Plasmid</keyword>
<evidence type="ECO:0000313" key="1">
    <source>
        <dbReference type="EMBL" id="AHG01631.1"/>
    </source>
</evidence>
<protein>
    <submittedName>
        <fullName evidence="1">Uncharacterized protein</fullName>
    </submittedName>
</protein>
<dbReference type="KEGG" id="hlr:HALLA_04320"/>
<organism evidence="1 2">
    <name type="scientific">Halostagnicola larsenii XH-48</name>
    <dbReference type="NCBI Taxonomy" id="797299"/>
    <lineage>
        <taxon>Archaea</taxon>
        <taxon>Methanobacteriati</taxon>
        <taxon>Methanobacteriota</taxon>
        <taxon>Stenosarchaea group</taxon>
        <taxon>Halobacteria</taxon>
        <taxon>Halobacteriales</taxon>
        <taxon>Natrialbaceae</taxon>
        <taxon>Halostagnicola</taxon>
    </lineage>
</organism>
<accession>W0JSH0</accession>
<dbReference type="EMBL" id="CP007056">
    <property type="protein sequence ID" value="AHG01631.1"/>
    <property type="molecule type" value="Genomic_DNA"/>
</dbReference>
<gene>
    <name evidence="1" type="ORF">HALLA_04320</name>
</gene>
<dbReference type="Proteomes" id="UP000019024">
    <property type="component" value="Plasmid unnamed"/>
</dbReference>
<reference evidence="1 2" key="1">
    <citation type="submission" date="2014-01" db="EMBL/GenBank/DDBJ databases">
        <authorList>
            <consortium name="DOE Joint Genome Institute"/>
            <person name="Anderson I."/>
            <person name="Huntemann M."/>
            <person name="Han J."/>
            <person name="Chen A."/>
            <person name="Kyrpides N."/>
            <person name="Mavromatis K."/>
            <person name="Markowitz V."/>
            <person name="Palaniappan K."/>
            <person name="Ivanova N."/>
            <person name="Schaumberg A."/>
            <person name="Pati A."/>
            <person name="Liolios K."/>
            <person name="Nordberg H.P."/>
            <person name="Cantor M.N."/>
            <person name="Hua S.X."/>
            <person name="Woyke T."/>
        </authorList>
    </citation>
    <scope>NUCLEOTIDE SEQUENCE [LARGE SCALE GENOMIC DNA]</scope>
    <source>
        <strain evidence="1 2">XH-48</strain>
        <plasmid evidence="2">1</plasmid>
    </source>
</reference>
<name>W0JSH0_9EURY</name>
<keyword evidence="2" id="KW-1185">Reference proteome</keyword>